<proteinExistence type="predicted"/>
<protein>
    <submittedName>
        <fullName evidence="1">Uncharacterized protein</fullName>
    </submittedName>
</protein>
<reference evidence="1" key="1">
    <citation type="journal article" date="2015" name="Nature">
        <title>Complex archaea that bridge the gap between prokaryotes and eukaryotes.</title>
        <authorList>
            <person name="Spang A."/>
            <person name="Saw J.H."/>
            <person name="Jorgensen S.L."/>
            <person name="Zaremba-Niedzwiedzka K."/>
            <person name="Martijn J."/>
            <person name="Lind A.E."/>
            <person name="van Eijk R."/>
            <person name="Schleper C."/>
            <person name="Guy L."/>
            <person name="Ettema T.J."/>
        </authorList>
    </citation>
    <scope>NUCLEOTIDE SEQUENCE</scope>
</reference>
<comment type="caution">
    <text evidence="1">The sequence shown here is derived from an EMBL/GenBank/DDBJ whole genome shotgun (WGS) entry which is preliminary data.</text>
</comment>
<dbReference type="Gene3D" id="2.60.120.560">
    <property type="entry name" value="Exo-inulinase, domain 1"/>
    <property type="match status" value="1"/>
</dbReference>
<dbReference type="EMBL" id="LAZR01006959">
    <property type="protein sequence ID" value="KKM88436.1"/>
    <property type="molecule type" value="Genomic_DNA"/>
</dbReference>
<dbReference type="AlphaFoldDB" id="A0A0F9LMN7"/>
<name>A0A0F9LMN7_9ZZZZ</name>
<gene>
    <name evidence="1" type="ORF">LCGC14_1258870</name>
</gene>
<sequence length="346" mass="37849">MSNWWRCRCCRDCSIFSDDFVDDPSTTLNPDWTEESGDWEYVGDDFLQENGNVDASVLAVATTRTSDQSVSCVLRDLQTGDKPRLICNAVDELNYFFAEMEQNATDTTVRICKRTGGSNTLLISKIVDQIDPNSDVTICVNKTSLAWYADPVPGANAFVYACNPSLFPSGKKSGLGNGGTSTIQFDDFAVGDFIGVDGRRCCVQQCLCKKDGEEFCIPHNLIITLTAWGSCYTKLDGVTIPIVYQPENDWWESATPAPWCMSTATWILSCGAPMQCPQTPAPNFTLRTISGDLCTEICDGEISYSCDPLVAAFPCQDHTPFDPSVLCECCDDQANGGWCATVTEAP</sequence>
<accession>A0A0F9LMN7</accession>
<organism evidence="1">
    <name type="scientific">marine sediment metagenome</name>
    <dbReference type="NCBI Taxonomy" id="412755"/>
    <lineage>
        <taxon>unclassified sequences</taxon>
        <taxon>metagenomes</taxon>
        <taxon>ecological metagenomes</taxon>
    </lineage>
</organism>
<evidence type="ECO:0000313" key="1">
    <source>
        <dbReference type="EMBL" id="KKM88436.1"/>
    </source>
</evidence>